<dbReference type="PANTHER" id="PTHR13696:SF52">
    <property type="entry name" value="PARA FAMILY PROTEIN CT_582"/>
    <property type="match status" value="1"/>
</dbReference>
<dbReference type="Proteomes" id="UP000011131">
    <property type="component" value="Chromosome"/>
</dbReference>
<dbReference type="InterPro" id="IPR025669">
    <property type="entry name" value="AAA_dom"/>
</dbReference>
<dbReference type="SUPFAM" id="SSF52540">
    <property type="entry name" value="P-loop containing nucleoside triphosphate hydrolases"/>
    <property type="match status" value="1"/>
</dbReference>
<dbReference type="Pfam" id="PF13614">
    <property type="entry name" value="AAA_31"/>
    <property type="match status" value="1"/>
</dbReference>
<evidence type="ECO:0000313" key="2">
    <source>
        <dbReference type="EMBL" id="AGC42858.1"/>
    </source>
</evidence>
<feature type="domain" description="AAA" evidence="1">
    <location>
        <begin position="2"/>
        <end position="192"/>
    </location>
</feature>
<evidence type="ECO:0000259" key="1">
    <source>
        <dbReference type="Pfam" id="PF13614"/>
    </source>
</evidence>
<evidence type="ECO:0000313" key="3">
    <source>
        <dbReference type="Proteomes" id="UP000011131"/>
    </source>
</evidence>
<accession>L7U3U7</accession>
<dbReference type="EMBL" id="CP004025">
    <property type="protein sequence ID" value="AGC42858.1"/>
    <property type="molecule type" value="Genomic_DNA"/>
</dbReference>
<organism evidence="2 3">
    <name type="scientific">Myxococcus stipitatus (strain DSM 14675 / JCM 12634 / Mx s8)</name>
    <dbReference type="NCBI Taxonomy" id="1278073"/>
    <lineage>
        <taxon>Bacteria</taxon>
        <taxon>Pseudomonadati</taxon>
        <taxon>Myxococcota</taxon>
        <taxon>Myxococcia</taxon>
        <taxon>Myxococcales</taxon>
        <taxon>Cystobacterineae</taxon>
        <taxon>Myxococcaceae</taxon>
        <taxon>Myxococcus</taxon>
    </lineage>
</organism>
<dbReference type="STRING" id="1278073.MYSTI_01518"/>
<dbReference type="OrthoDB" id="9785810at2"/>
<dbReference type="HOGENOM" id="CLU_037612_2_0_7"/>
<protein>
    <submittedName>
        <fullName evidence="2">ATPase</fullName>
    </submittedName>
</protein>
<keyword evidence="3" id="KW-1185">Reference proteome</keyword>
<dbReference type="CDD" id="cd02042">
    <property type="entry name" value="ParAB_family"/>
    <property type="match status" value="1"/>
</dbReference>
<dbReference type="Gene3D" id="3.40.50.300">
    <property type="entry name" value="P-loop containing nucleotide triphosphate hydrolases"/>
    <property type="match status" value="1"/>
</dbReference>
<dbReference type="eggNOG" id="COG1192">
    <property type="taxonomic scope" value="Bacteria"/>
</dbReference>
<dbReference type="InterPro" id="IPR050678">
    <property type="entry name" value="DNA_Partitioning_ATPase"/>
</dbReference>
<dbReference type="PANTHER" id="PTHR13696">
    <property type="entry name" value="P-LOOP CONTAINING NUCLEOSIDE TRIPHOSPHATE HYDROLASE"/>
    <property type="match status" value="1"/>
</dbReference>
<reference evidence="2 3" key="1">
    <citation type="journal article" date="2013" name="Genome Announc.">
        <title>Complete genome sequence of Myxococcus stipitatus strain DSM 14675, a fruiting myxobacterium.</title>
        <authorList>
            <person name="Huntley S."/>
            <person name="Kneip S."/>
            <person name="Treuner-Lange A."/>
            <person name="Sogaard-Andersen L."/>
        </authorList>
    </citation>
    <scope>NUCLEOTIDE SEQUENCE [LARGE SCALE GENOMIC DNA]</scope>
    <source>
        <strain evidence="3">DSM 14675 / JCM 12634 / Mx s8</strain>
    </source>
</reference>
<gene>
    <name evidence="2" type="ordered locus">MYSTI_01518</name>
</gene>
<dbReference type="InterPro" id="IPR027417">
    <property type="entry name" value="P-loop_NTPase"/>
</dbReference>
<name>L7U3U7_MYXSD</name>
<proteinExistence type="predicted"/>
<dbReference type="KEGG" id="msd:MYSTI_01518"/>
<dbReference type="RefSeq" id="WP_015347120.1">
    <property type="nucleotide sequence ID" value="NC_020126.1"/>
</dbReference>
<dbReference type="PATRIC" id="fig|1278073.3.peg.1576"/>
<sequence>MAKIVSLFNHKGGVSKTTTTFNLGWALASLGKRVLLVDGDPQCNLTGMVLGFDGKSDFDVFYTQNPDANLCAGLAPVFASQQALAPARVVATTKPGMQLLAGHIDLADYEAQMAVAFTTPVALPALRNLPGSVGALLRMTAQENAVDVVLVDMSPSIGAFNQAVFLGSDFFFVPTSPDYFCLLAVDSLAKVLPKWNAGATSFRSGVTYPLPPNGPTFIGMISQKYRPRNGSPAKAFQHWIDVVKTRVGSSLVPALAAQQMSVTAKQFESAGCGDTPFNLANIADFNGLIARSQALQKPPFALSDFELQVGGEVLENMKKSRDDFNKTFEGLAKSVIALTGI</sequence>
<dbReference type="AlphaFoldDB" id="L7U3U7"/>